<dbReference type="NCBIfam" id="TIGR00778">
    <property type="entry name" value="ahpD_dom"/>
    <property type="match status" value="1"/>
</dbReference>
<dbReference type="Gene3D" id="1.20.1290.10">
    <property type="entry name" value="AhpD-like"/>
    <property type="match status" value="1"/>
</dbReference>
<organism evidence="2 3">
    <name type="scientific">Gordonia polyisoprenivorans</name>
    <dbReference type="NCBI Taxonomy" id="84595"/>
    <lineage>
        <taxon>Bacteria</taxon>
        <taxon>Bacillati</taxon>
        <taxon>Actinomycetota</taxon>
        <taxon>Actinomycetes</taxon>
        <taxon>Mycobacteriales</taxon>
        <taxon>Gordoniaceae</taxon>
        <taxon>Gordonia</taxon>
    </lineage>
</organism>
<reference evidence="2 3" key="1">
    <citation type="submission" date="2020-04" db="EMBL/GenBank/DDBJ databases">
        <title>MicrobeNet Type strains.</title>
        <authorList>
            <person name="Nicholson A.C."/>
        </authorList>
    </citation>
    <scope>NUCLEOTIDE SEQUENCE [LARGE SCALE GENOMIC DNA]</scope>
    <source>
        <strain evidence="2 3">ATCC BAA-14</strain>
    </source>
</reference>
<evidence type="ECO:0000313" key="2">
    <source>
        <dbReference type="EMBL" id="NKY01316.1"/>
    </source>
</evidence>
<feature type="domain" description="Carboxymuconolactone decarboxylase-like" evidence="1">
    <location>
        <begin position="18"/>
        <end position="98"/>
    </location>
</feature>
<dbReference type="EMBL" id="JAAXPC010000003">
    <property type="protein sequence ID" value="NKY01316.1"/>
    <property type="molecule type" value="Genomic_DNA"/>
</dbReference>
<sequence length="159" mass="17433">MSPVTPDGVRYWLPTANPGVYKALVALQRASADGLDRELVELMKIRASQLNGCAYCLHMHLSDALGLGMDPITLGMVGVWRECLSMFDEKSRAALELTEYVTRIGDDGVPDEVYERVRSVFGDEAFGQVLASIAMINVWNRIALTGGYPAGLDERTVHS</sequence>
<dbReference type="SUPFAM" id="SSF69118">
    <property type="entry name" value="AhpD-like"/>
    <property type="match status" value="1"/>
</dbReference>
<comment type="caution">
    <text evidence="2">The sequence shown here is derived from an EMBL/GenBank/DDBJ whole genome shotgun (WGS) entry which is preliminary data.</text>
</comment>
<evidence type="ECO:0000259" key="1">
    <source>
        <dbReference type="Pfam" id="PF02627"/>
    </source>
</evidence>
<dbReference type="GeneID" id="90158594"/>
<dbReference type="InterPro" id="IPR003779">
    <property type="entry name" value="CMD-like"/>
</dbReference>
<accession>A0A846WJX0</accession>
<dbReference type="GO" id="GO:0051920">
    <property type="term" value="F:peroxiredoxin activity"/>
    <property type="evidence" value="ECO:0007669"/>
    <property type="project" value="InterPro"/>
</dbReference>
<dbReference type="PANTHER" id="PTHR34846:SF10">
    <property type="entry name" value="CYTOPLASMIC PROTEIN"/>
    <property type="match status" value="1"/>
</dbReference>
<dbReference type="AlphaFoldDB" id="A0A846WJX0"/>
<dbReference type="Pfam" id="PF02627">
    <property type="entry name" value="CMD"/>
    <property type="match status" value="1"/>
</dbReference>
<dbReference type="PANTHER" id="PTHR34846">
    <property type="entry name" value="4-CARBOXYMUCONOLACTONE DECARBOXYLASE FAMILY PROTEIN (AFU_ORTHOLOGUE AFUA_6G11590)"/>
    <property type="match status" value="1"/>
</dbReference>
<dbReference type="InterPro" id="IPR004675">
    <property type="entry name" value="AhpD_core"/>
</dbReference>
<dbReference type="Proteomes" id="UP000563898">
    <property type="component" value="Unassembled WGS sequence"/>
</dbReference>
<dbReference type="RefSeq" id="WP_006372270.1">
    <property type="nucleotide sequence ID" value="NZ_CP085887.1"/>
</dbReference>
<dbReference type="OMA" id="WREARHF"/>
<protein>
    <submittedName>
        <fullName evidence="2">Carboxymuconolactone decarboxylase family protein</fullName>
    </submittedName>
</protein>
<gene>
    <name evidence="2" type="ORF">HGA05_06995</name>
</gene>
<evidence type="ECO:0000313" key="3">
    <source>
        <dbReference type="Proteomes" id="UP000563898"/>
    </source>
</evidence>
<proteinExistence type="predicted"/>
<dbReference type="InterPro" id="IPR029032">
    <property type="entry name" value="AhpD-like"/>
</dbReference>
<name>A0A846WJX0_9ACTN</name>